<evidence type="ECO:0000313" key="8">
    <source>
        <dbReference type="EMBL" id="KAG7048320.1"/>
    </source>
</evidence>
<feature type="region of interest" description="Disordered" evidence="6">
    <location>
        <begin position="202"/>
        <end position="223"/>
    </location>
</feature>
<dbReference type="GO" id="GO:0008270">
    <property type="term" value="F:zinc ion binding"/>
    <property type="evidence" value="ECO:0007669"/>
    <property type="project" value="InterPro"/>
</dbReference>
<feature type="region of interest" description="Disordered" evidence="6">
    <location>
        <begin position="93"/>
        <end position="121"/>
    </location>
</feature>
<dbReference type="SMART" id="SM00066">
    <property type="entry name" value="GAL4"/>
    <property type="match status" value="1"/>
</dbReference>
<keyword evidence="3" id="KW-0238">DNA-binding</keyword>
<evidence type="ECO:0000256" key="4">
    <source>
        <dbReference type="ARBA" id="ARBA00023163"/>
    </source>
</evidence>
<dbReference type="InterPro" id="IPR013700">
    <property type="entry name" value="AflR"/>
</dbReference>
<dbReference type="InterPro" id="IPR001138">
    <property type="entry name" value="Zn2Cys6_DnaBD"/>
</dbReference>
<dbReference type="InterPro" id="IPR050675">
    <property type="entry name" value="OAF3"/>
</dbReference>
<feature type="domain" description="Zn(2)-C6 fungal-type" evidence="7">
    <location>
        <begin position="24"/>
        <end position="54"/>
    </location>
</feature>
<dbReference type="AlphaFoldDB" id="A0A9P7R418"/>
<accession>A0A9P7R418</accession>
<keyword evidence="9" id="KW-1185">Reference proteome</keyword>
<dbReference type="GO" id="GO:0003677">
    <property type="term" value="F:DNA binding"/>
    <property type="evidence" value="ECO:0007669"/>
    <property type="project" value="UniProtKB-KW"/>
</dbReference>
<name>A0A9P7R418_9PEZI</name>
<evidence type="ECO:0000256" key="2">
    <source>
        <dbReference type="ARBA" id="ARBA00023015"/>
    </source>
</evidence>
<dbReference type="GO" id="GO:0045122">
    <property type="term" value="P:aflatoxin biosynthetic process"/>
    <property type="evidence" value="ECO:0007669"/>
    <property type="project" value="InterPro"/>
</dbReference>
<dbReference type="Pfam" id="PF08493">
    <property type="entry name" value="AflR"/>
    <property type="match status" value="1"/>
</dbReference>
<keyword evidence="1" id="KW-0479">Metal-binding</keyword>
<dbReference type="CDD" id="cd00067">
    <property type="entry name" value="GAL4"/>
    <property type="match status" value="1"/>
</dbReference>
<dbReference type="Pfam" id="PF00172">
    <property type="entry name" value="Zn_clus"/>
    <property type="match status" value="1"/>
</dbReference>
<protein>
    <submittedName>
        <fullName evidence="8">Zinc finger transcription factor</fullName>
    </submittedName>
</protein>
<evidence type="ECO:0000256" key="6">
    <source>
        <dbReference type="SAM" id="MobiDB-lite"/>
    </source>
</evidence>
<organism evidence="8 9">
    <name type="scientific">Colletotrichum scovillei</name>
    <dbReference type="NCBI Taxonomy" id="1209932"/>
    <lineage>
        <taxon>Eukaryota</taxon>
        <taxon>Fungi</taxon>
        <taxon>Dikarya</taxon>
        <taxon>Ascomycota</taxon>
        <taxon>Pezizomycotina</taxon>
        <taxon>Sordariomycetes</taxon>
        <taxon>Hypocreomycetidae</taxon>
        <taxon>Glomerellales</taxon>
        <taxon>Glomerellaceae</taxon>
        <taxon>Colletotrichum</taxon>
        <taxon>Colletotrichum acutatum species complex</taxon>
    </lineage>
</organism>
<dbReference type="PRINTS" id="PR00755">
    <property type="entry name" value="AFLATOXINBRP"/>
</dbReference>
<sequence length="473" mass="53201">MSTQAPREDISLVFNRKRRKVRKSCNACSSQKIRCGKQRPKCQRCETKGLECAYSMSMRTGERPRVLASPSSLSDTQATISLVMRDGPALAMSNASTVSQISQQQQQQERRMSEQPSEHHTDLQDEMMWLLEGTSDSDNLLDQSLCFDATADFGVPMTLNDLSAASTKHSSAAMPTPMTQEYDRTSFFDQPVDQKMQQSIDASLRRSGTVDSARSSSSMYSDDGLSRHNKIHDCTMEVLEIVSDFHVLAQGCLTAVKDPACTSHLERLLDDTPREMGTVLSHNREILRRLNNLLDCRCFMRQEVLVLVYLAVYKALGWYAAILGDDGSSQDMDQSQFSLFGRIAITTSFVGSYCLDNEAQRLVAAHLVLTHVREHVDPLIKRLRHWHPSAARHNSLPSTPSCPDATICSISQTPHFLAPPCFWHPQKRLFLMVCLISFPVTKGRMSSVIDQHHQALQEELERITFKANSIKRT</sequence>
<dbReference type="GO" id="GO:0000981">
    <property type="term" value="F:DNA-binding transcription factor activity, RNA polymerase II-specific"/>
    <property type="evidence" value="ECO:0007669"/>
    <property type="project" value="InterPro"/>
</dbReference>
<dbReference type="Proteomes" id="UP000699042">
    <property type="component" value="Unassembled WGS sequence"/>
</dbReference>
<keyword evidence="5" id="KW-0539">Nucleus</keyword>
<comment type="caution">
    <text evidence="8">The sequence shown here is derived from an EMBL/GenBank/DDBJ whole genome shotgun (WGS) entry which is preliminary data.</text>
</comment>
<keyword evidence="4" id="KW-0804">Transcription</keyword>
<evidence type="ECO:0000313" key="9">
    <source>
        <dbReference type="Proteomes" id="UP000699042"/>
    </source>
</evidence>
<evidence type="ECO:0000256" key="3">
    <source>
        <dbReference type="ARBA" id="ARBA00023125"/>
    </source>
</evidence>
<evidence type="ECO:0000256" key="1">
    <source>
        <dbReference type="ARBA" id="ARBA00022723"/>
    </source>
</evidence>
<evidence type="ECO:0000256" key="5">
    <source>
        <dbReference type="ARBA" id="ARBA00023242"/>
    </source>
</evidence>
<feature type="compositionally biased region" description="Basic and acidic residues" evidence="6">
    <location>
        <begin position="108"/>
        <end position="121"/>
    </location>
</feature>
<dbReference type="GO" id="GO:0005634">
    <property type="term" value="C:nucleus"/>
    <property type="evidence" value="ECO:0007669"/>
    <property type="project" value="InterPro"/>
</dbReference>
<dbReference type="PANTHER" id="PTHR31069">
    <property type="entry name" value="OLEATE-ACTIVATED TRANSCRIPTION FACTOR 1-RELATED"/>
    <property type="match status" value="1"/>
</dbReference>
<feature type="compositionally biased region" description="Low complexity" evidence="6">
    <location>
        <begin position="211"/>
        <end position="223"/>
    </location>
</feature>
<dbReference type="PANTHER" id="PTHR31069:SF31">
    <property type="entry name" value="MONODICTYPHENONE CLUSTER TRANSCRIPTION FACTOR-RELATED"/>
    <property type="match status" value="1"/>
</dbReference>
<dbReference type="EMBL" id="JAESDN010000006">
    <property type="protein sequence ID" value="KAG7048320.1"/>
    <property type="molecule type" value="Genomic_DNA"/>
</dbReference>
<evidence type="ECO:0000259" key="7">
    <source>
        <dbReference type="PROSITE" id="PS50048"/>
    </source>
</evidence>
<proteinExistence type="predicted"/>
<keyword evidence="2" id="KW-0805">Transcription regulation</keyword>
<dbReference type="PROSITE" id="PS00463">
    <property type="entry name" value="ZN2_CY6_FUNGAL_1"/>
    <property type="match status" value="1"/>
</dbReference>
<gene>
    <name evidence="8" type="ORF">JMJ77_013964</name>
</gene>
<dbReference type="Gene3D" id="4.10.240.10">
    <property type="entry name" value="Zn(2)-C6 fungal-type DNA-binding domain"/>
    <property type="match status" value="1"/>
</dbReference>
<reference evidence="8" key="1">
    <citation type="submission" date="2021-05" db="EMBL/GenBank/DDBJ databases">
        <title>Comparative genomics of three Colletotrichum scovillei strains and genetic complementation revealed genes involved fungal growth and virulence on chili pepper.</title>
        <authorList>
            <person name="Hsieh D.-K."/>
            <person name="Chuang S.-C."/>
            <person name="Chen C.-Y."/>
            <person name="Chao Y.-T."/>
            <person name="Lu M.-Y.J."/>
            <person name="Lee M.-H."/>
            <person name="Shih M.-C."/>
        </authorList>
    </citation>
    <scope>NUCLEOTIDE SEQUENCE</scope>
    <source>
        <strain evidence="8">Coll-153</strain>
    </source>
</reference>
<dbReference type="SUPFAM" id="SSF57701">
    <property type="entry name" value="Zn2/Cys6 DNA-binding domain"/>
    <property type="match status" value="1"/>
</dbReference>
<dbReference type="InterPro" id="IPR036864">
    <property type="entry name" value="Zn2-C6_fun-type_DNA-bd_sf"/>
</dbReference>
<dbReference type="PROSITE" id="PS50048">
    <property type="entry name" value="ZN2_CY6_FUNGAL_2"/>
    <property type="match status" value="1"/>
</dbReference>